<feature type="transmembrane region" description="Helical" evidence="10">
    <location>
        <begin position="223"/>
        <end position="244"/>
    </location>
</feature>
<evidence type="ECO:0000259" key="12">
    <source>
        <dbReference type="PROSITE" id="PS50835"/>
    </source>
</evidence>
<dbReference type="InterPro" id="IPR013162">
    <property type="entry name" value="CD80_C2-set"/>
</dbReference>
<dbReference type="InterPro" id="IPR007110">
    <property type="entry name" value="Ig-like_dom"/>
</dbReference>
<feature type="compositionally biased region" description="Low complexity" evidence="9">
    <location>
        <begin position="321"/>
        <end position="332"/>
    </location>
</feature>
<evidence type="ECO:0000256" key="8">
    <source>
        <dbReference type="ARBA" id="ARBA00023319"/>
    </source>
</evidence>
<evidence type="ECO:0000256" key="4">
    <source>
        <dbReference type="ARBA" id="ARBA00022737"/>
    </source>
</evidence>
<dbReference type="GO" id="GO:0005886">
    <property type="term" value="C:plasma membrane"/>
    <property type="evidence" value="ECO:0007669"/>
    <property type="project" value="TreeGrafter"/>
</dbReference>
<dbReference type="FunFam" id="2.60.40.10:FF:000013">
    <property type="entry name" value="cell adhesion molecule 1 isoform X1"/>
    <property type="match status" value="1"/>
</dbReference>
<evidence type="ECO:0000256" key="1">
    <source>
        <dbReference type="ARBA" id="ARBA00004167"/>
    </source>
</evidence>
<keyword evidence="8" id="KW-0393">Immunoglobulin domain</keyword>
<dbReference type="SMART" id="SM00409">
    <property type="entry name" value="IG"/>
    <property type="match status" value="1"/>
</dbReference>
<evidence type="ECO:0000256" key="3">
    <source>
        <dbReference type="ARBA" id="ARBA00022729"/>
    </source>
</evidence>
<dbReference type="Gene3D" id="2.60.40.10">
    <property type="entry name" value="Immunoglobulins"/>
    <property type="match status" value="2"/>
</dbReference>
<comment type="caution">
    <text evidence="13">The sequence shown here is derived from an EMBL/GenBank/DDBJ whole genome shotgun (WGS) entry which is preliminary data.</text>
</comment>
<feature type="signal peptide" evidence="11">
    <location>
        <begin position="1"/>
        <end position="21"/>
    </location>
</feature>
<evidence type="ECO:0000256" key="6">
    <source>
        <dbReference type="ARBA" id="ARBA00023136"/>
    </source>
</evidence>
<evidence type="ECO:0000256" key="7">
    <source>
        <dbReference type="ARBA" id="ARBA00023157"/>
    </source>
</evidence>
<keyword evidence="2 10" id="KW-0812">Transmembrane</keyword>
<organism evidence="13 14">
    <name type="scientific">Scophthalmus maximus</name>
    <name type="common">Turbot</name>
    <name type="synonym">Psetta maxima</name>
    <dbReference type="NCBI Taxonomy" id="52904"/>
    <lineage>
        <taxon>Eukaryota</taxon>
        <taxon>Metazoa</taxon>
        <taxon>Chordata</taxon>
        <taxon>Craniata</taxon>
        <taxon>Vertebrata</taxon>
        <taxon>Euteleostomi</taxon>
        <taxon>Actinopterygii</taxon>
        <taxon>Neopterygii</taxon>
        <taxon>Teleostei</taxon>
        <taxon>Neoteleostei</taxon>
        <taxon>Acanthomorphata</taxon>
        <taxon>Carangaria</taxon>
        <taxon>Pleuronectiformes</taxon>
        <taxon>Pleuronectoidei</taxon>
        <taxon>Scophthalmidae</taxon>
        <taxon>Scophthalmus</taxon>
    </lineage>
</organism>
<feature type="domain" description="Ig-like" evidence="12">
    <location>
        <begin position="10"/>
        <end position="111"/>
    </location>
</feature>
<keyword evidence="7" id="KW-1015">Disulfide bond</keyword>
<comment type="subcellular location">
    <subcellularLocation>
        <location evidence="1">Membrane</location>
        <topology evidence="1">Single-pass membrane protein</topology>
    </subcellularLocation>
</comment>
<reference evidence="13 14" key="1">
    <citation type="submission" date="2019-06" db="EMBL/GenBank/DDBJ databases">
        <title>Draft genomes of female and male turbot (Scophthalmus maximus).</title>
        <authorList>
            <person name="Xu H."/>
            <person name="Xu X.-W."/>
            <person name="Shao C."/>
            <person name="Chen S."/>
        </authorList>
    </citation>
    <scope>NUCLEOTIDE SEQUENCE [LARGE SCALE GENOMIC DNA]</scope>
    <source>
        <strain evidence="13">Ysfricsl-2016a</strain>
        <tissue evidence="13">Blood</tissue>
    </source>
</reference>
<gene>
    <name evidence="13" type="ORF">F2P81_009233</name>
</gene>
<keyword evidence="5 10" id="KW-1133">Transmembrane helix</keyword>
<dbReference type="InterPro" id="IPR053096">
    <property type="entry name" value="CRTAM"/>
</dbReference>
<dbReference type="InterPro" id="IPR003599">
    <property type="entry name" value="Ig_sub"/>
</dbReference>
<evidence type="ECO:0000313" key="14">
    <source>
        <dbReference type="Proteomes" id="UP000438429"/>
    </source>
</evidence>
<dbReference type="SUPFAM" id="SSF48726">
    <property type="entry name" value="Immunoglobulin"/>
    <property type="match status" value="2"/>
</dbReference>
<dbReference type="Pfam" id="PF08205">
    <property type="entry name" value="C2-set_2"/>
    <property type="match status" value="1"/>
</dbReference>
<dbReference type="PROSITE" id="PS50835">
    <property type="entry name" value="IG_LIKE"/>
    <property type="match status" value="1"/>
</dbReference>
<evidence type="ECO:0000313" key="13">
    <source>
        <dbReference type="EMBL" id="KAF0038749.1"/>
    </source>
</evidence>
<dbReference type="Proteomes" id="UP000438429">
    <property type="component" value="Unassembled WGS sequence"/>
</dbReference>
<dbReference type="GO" id="GO:0002355">
    <property type="term" value="P:detection of tumor cell"/>
    <property type="evidence" value="ECO:0007669"/>
    <property type="project" value="TreeGrafter"/>
</dbReference>
<dbReference type="GO" id="GO:0002860">
    <property type="term" value="P:positive regulation of natural killer cell mediated cytotoxicity directed against tumor cell target"/>
    <property type="evidence" value="ECO:0007669"/>
    <property type="project" value="TreeGrafter"/>
</dbReference>
<proteinExistence type="predicted"/>
<evidence type="ECO:0000256" key="10">
    <source>
        <dbReference type="SAM" id="Phobius"/>
    </source>
</evidence>
<evidence type="ECO:0000256" key="2">
    <source>
        <dbReference type="ARBA" id="ARBA00022692"/>
    </source>
</evidence>
<dbReference type="InterPro" id="IPR036179">
    <property type="entry name" value="Ig-like_dom_sf"/>
</dbReference>
<dbReference type="GO" id="GO:0008037">
    <property type="term" value="P:cell recognition"/>
    <property type="evidence" value="ECO:0007669"/>
    <property type="project" value="TreeGrafter"/>
</dbReference>
<dbReference type="AlphaFoldDB" id="A0A6A4T175"/>
<dbReference type="EMBL" id="VEVO01000008">
    <property type="protein sequence ID" value="KAF0038749.1"/>
    <property type="molecule type" value="Genomic_DNA"/>
</dbReference>
<feature type="compositionally biased region" description="Basic and acidic residues" evidence="9">
    <location>
        <begin position="265"/>
        <end position="283"/>
    </location>
</feature>
<dbReference type="PANTHER" id="PTHR47118">
    <property type="entry name" value="CYTOTOXIC AND REGULATORY T-CELL MOLECULE"/>
    <property type="match status" value="1"/>
</dbReference>
<feature type="chain" id="PRO_5025576516" description="Ig-like domain-containing protein" evidence="11">
    <location>
        <begin position="22"/>
        <end position="339"/>
    </location>
</feature>
<sequence>MEVKLLLAVSTLLVHASLALCQRVTVKKGQTLHLSCPIANAHKTNVEWKNPKGNIMFFNRNRALKDKRYRIDRLSASEFSISVSNVTFKDGGNYTCTHYDHHTTERKVEVTVLGHPMMKVVEHEGKLVIKCTAEGNHHPPQISWQMDRGPEVLAHAQVSHEDRKYVSMAMLHVHPVEKRVTVKCLVRHPALLSPPLMNFVKIGPDWSSDDSRMQAGREGRPSLLVFLVTCLIFCLLVVVLFFAIKLRRAHVAWKRENEDTDQSEESSKSKSSQEERSSKEQGRRGLSNMAFTQYVAEKPTGIMSKTGPVSATESANKEHTSQPQPQTLQQSSAIKETEL</sequence>
<evidence type="ECO:0000256" key="11">
    <source>
        <dbReference type="SAM" id="SignalP"/>
    </source>
</evidence>
<dbReference type="Pfam" id="PF07686">
    <property type="entry name" value="V-set"/>
    <property type="match status" value="1"/>
</dbReference>
<dbReference type="GO" id="GO:0005102">
    <property type="term" value="F:signaling receptor binding"/>
    <property type="evidence" value="ECO:0007669"/>
    <property type="project" value="TreeGrafter"/>
</dbReference>
<evidence type="ECO:0000256" key="5">
    <source>
        <dbReference type="ARBA" id="ARBA00022989"/>
    </source>
</evidence>
<keyword evidence="3 11" id="KW-0732">Signal</keyword>
<name>A0A6A4T175_SCOMX</name>
<accession>A0A6A4T175</accession>
<dbReference type="PANTHER" id="PTHR47118:SF1">
    <property type="entry name" value="CYTOTOXIC AND REGULATORY T-CELL MOLECULE"/>
    <property type="match status" value="1"/>
</dbReference>
<dbReference type="InterPro" id="IPR013106">
    <property type="entry name" value="Ig_V-set"/>
</dbReference>
<feature type="region of interest" description="Disordered" evidence="9">
    <location>
        <begin position="255"/>
        <end position="339"/>
    </location>
</feature>
<dbReference type="InterPro" id="IPR013783">
    <property type="entry name" value="Ig-like_fold"/>
</dbReference>
<keyword evidence="4" id="KW-0677">Repeat</keyword>
<protein>
    <recommendedName>
        <fullName evidence="12">Ig-like domain-containing protein</fullName>
    </recommendedName>
</protein>
<evidence type="ECO:0000256" key="9">
    <source>
        <dbReference type="SAM" id="MobiDB-lite"/>
    </source>
</evidence>
<keyword evidence="6 10" id="KW-0472">Membrane</keyword>